<dbReference type="EMBL" id="JAUSTU010000020">
    <property type="protein sequence ID" value="MDQ0157105.1"/>
    <property type="molecule type" value="Genomic_DNA"/>
</dbReference>
<dbReference type="PANTHER" id="PTHR35586">
    <property type="entry name" value="SLL1691 PROTEIN"/>
    <property type="match status" value="1"/>
</dbReference>
<dbReference type="NCBIfam" id="TIGR01784">
    <property type="entry name" value="T_den_put_tspse"/>
    <property type="match status" value="1"/>
</dbReference>
<proteinExistence type="predicted"/>
<comment type="caution">
    <text evidence="1">The sequence shown here is derived from an EMBL/GenBank/DDBJ whole genome shotgun (WGS) entry which is preliminary data.</text>
</comment>
<keyword evidence="2" id="KW-1185">Reference proteome</keyword>
<name>A0ABT9V819_9BACL</name>
<evidence type="ECO:0000313" key="2">
    <source>
        <dbReference type="Proteomes" id="UP001231362"/>
    </source>
</evidence>
<dbReference type="Proteomes" id="UP001231362">
    <property type="component" value="Unassembled WGS sequence"/>
</dbReference>
<evidence type="ECO:0000313" key="1">
    <source>
        <dbReference type="EMBL" id="MDQ0157105.1"/>
    </source>
</evidence>
<reference evidence="1 2" key="1">
    <citation type="submission" date="2023-07" db="EMBL/GenBank/DDBJ databases">
        <title>Genomic Encyclopedia of Type Strains, Phase IV (KMG-IV): sequencing the most valuable type-strain genomes for metagenomic binning, comparative biology and taxonomic classification.</title>
        <authorList>
            <person name="Goeker M."/>
        </authorList>
    </citation>
    <scope>NUCLEOTIDE SEQUENCE [LARGE SCALE GENOMIC DNA]</scope>
    <source>
        <strain evidence="1 2">DSM 23948</strain>
    </source>
</reference>
<organism evidence="1 2">
    <name type="scientific">Anoxybacillus andreesenii</name>
    <dbReference type="NCBI Taxonomy" id="1325932"/>
    <lineage>
        <taxon>Bacteria</taxon>
        <taxon>Bacillati</taxon>
        <taxon>Bacillota</taxon>
        <taxon>Bacilli</taxon>
        <taxon>Bacillales</taxon>
        <taxon>Anoxybacillaceae</taxon>
        <taxon>Anoxybacillus</taxon>
    </lineage>
</organism>
<dbReference type="InterPro" id="IPR010106">
    <property type="entry name" value="RpnA"/>
</dbReference>
<gene>
    <name evidence="1" type="ORF">J2S07_003433</name>
</gene>
<protein>
    <submittedName>
        <fullName evidence="1">Transposase/invertase (TIGR01784 family)</fullName>
    </submittedName>
</protein>
<dbReference type="RefSeq" id="WP_307151578.1">
    <property type="nucleotide sequence ID" value="NZ_JAUSTU010000020.1"/>
</dbReference>
<sequence>MPDYDRLWKEIISELFEEFLLFFAPDLYEIADFSQPPQSREQELQKLFPSSKSKNRRADKLIGLKLKNGQEQWILVHIEVQGDRDPDFPMRMFQYFYRALDKFNQKLFAIALFTDDSSTFKPNIYNYHFFGTELIYKYQAYKILEQDEAELLQSNNPFSLVILAGLYVLRGKKQENLKYPYKRRLMRLLLKNTSLDRKKIERLFIFIDHVIELQEEETEALVYEITPMIEKEGTEMSLSLEDTSFAKYYKRIGKEEGREEGIKEGEAKGMILGQKEVARKMLQEGYSIDVITKLTELSKEEIENL</sequence>
<accession>A0ABT9V819</accession>
<dbReference type="PANTHER" id="PTHR35586:SF1">
    <property type="entry name" value="SLL1691 PROTEIN"/>
    <property type="match status" value="1"/>
</dbReference>